<gene>
    <name evidence="3" type="ORF">GCM10008916_14650</name>
</gene>
<proteinExistence type="predicted"/>
<dbReference type="RefSeq" id="WP_224167951.1">
    <property type="nucleotide sequence ID" value="NZ_BAAACO010000001.1"/>
</dbReference>
<dbReference type="EMBL" id="BAAACO010000001">
    <property type="protein sequence ID" value="GAA0858123.1"/>
    <property type="molecule type" value="Genomic_DNA"/>
</dbReference>
<evidence type="ECO:0000313" key="4">
    <source>
        <dbReference type="Proteomes" id="UP001501764"/>
    </source>
</evidence>
<organism evidence="3 4">
    <name type="scientific">Clostridium nitritogenes</name>
    <dbReference type="NCBI Taxonomy" id="83340"/>
    <lineage>
        <taxon>Bacteria</taxon>
        <taxon>Bacillati</taxon>
        <taxon>Bacillota</taxon>
        <taxon>Clostridia</taxon>
        <taxon>Eubacteriales</taxon>
        <taxon>Clostridiaceae</taxon>
        <taxon>Clostridium</taxon>
    </lineage>
</organism>
<dbReference type="Proteomes" id="UP001501764">
    <property type="component" value="Unassembled WGS sequence"/>
</dbReference>
<name>A0ABP3WXV7_9CLOT</name>
<evidence type="ECO:0000313" key="3">
    <source>
        <dbReference type="EMBL" id="GAA0858123.1"/>
    </source>
</evidence>
<evidence type="ECO:0000256" key="1">
    <source>
        <dbReference type="SAM" id="MobiDB-lite"/>
    </source>
</evidence>
<comment type="caution">
    <text evidence="3">The sequence shown here is derived from an EMBL/GenBank/DDBJ whole genome shotgun (WGS) entry which is preliminary data.</text>
</comment>
<feature type="compositionally biased region" description="Low complexity" evidence="1">
    <location>
        <begin position="26"/>
        <end position="45"/>
    </location>
</feature>
<dbReference type="PROSITE" id="PS51257">
    <property type="entry name" value="PROKAR_LIPOPROTEIN"/>
    <property type="match status" value="1"/>
</dbReference>
<feature type="region of interest" description="Disordered" evidence="1">
    <location>
        <begin position="26"/>
        <end position="56"/>
    </location>
</feature>
<protein>
    <recommendedName>
        <fullName evidence="5">DUF4352 domain-containing protein</fullName>
    </recommendedName>
</protein>
<evidence type="ECO:0000256" key="2">
    <source>
        <dbReference type="SAM" id="SignalP"/>
    </source>
</evidence>
<keyword evidence="2" id="KW-0732">Signal</keyword>
<feature type="chain" id="PRO_5045434255" description="DUF4352 domain-containing protein" evidence="2">
    <location>
        <begin position="21"/>
        <end position="168"/>
    </location>
</feature>
<feature type="signal peptide" evidence="2">
    <location>
        <begin position="1"/>
        <end position="20"/>
    </location>
</feature>
<reference evidence="4" key="1">
    <citation type="journal article" date="2019" name="Int. J. Syst. Evol. Microbiol.">
        <title>The Global Catalogue of Microorganisms (GCM) 10K type strain sequencing project: providing services to taxonomists for standard genome sequencing and annotation.</title>
        <authorList>
            <consortium name="The Broad Institute Genomics Platform"/>
            <consortium name="The Broad Institute Genome Sequencing Center for Infectious Disease"/>
            <person name="Wu L."/>
            <person name="Ma J."/>
        </authorList>
    </citation>
    <scope>NUCLEOTIDE SEQUENCE [LARGE SCALE GENOMIC DNA]</scope>
    <source>
        <strain evidence="4">JCM 6485</strain>
    </source>
</reference>
<keyword evidence="4" id="KW-1185">Reference proteome</keyword>
<sequence>MKKKFLGLLIVSMISVGLLVGCGSSNTNQTSSNSNQKQSEQQTDQQDQDDTKKETPKVTIKDIQLVDFKVRKPDSIGNIYMETKFKNNSNQIIKGIEYTYEVNGEKTYLSTYDTLRPGDTSTLEECFGPKSGKKDDAKLLKAEFTVVNKDGSNTYIEYDAKLGTYTQS</sequence>
<evidence type="ECO:0008006" key="5">
    <source>
        <dbReference type="Google" id="ProtNLM"/>
    </source>
</evidence>
<accession>A0ABP3WXV7</accession>